<dbReference type="AlphaFoldDB" id="A0A4R7ERC2"/>
<evidence type="ECO:0000313" key="1">
    <source>
        <dbReference type="EMBL" id="TDS55333.1"/>
    </source>
</evidence>
<name>A0A4R7ERC2_9FLAO</name>
<gene>
    <name evidence="1" type="ORF">C8P70_12253</name>
</gene>
<evidence type="ECO:0000313" key="2">
    <source>
        <dbReference type="Proteomes" id="UP000295215"/>
    </source>
</evidence>
<dbReference type="RefSeq" id="WP_133713181.1">
    <property type="nucleotide sequence ID" value="NZ_SOAG01000022.1"/>
</dbReference>
<dbReference type="OrthoDB" id="5464618at2"/>
<dbReference type="EMBL" id="SOAG01000022">
    <property type="protein sequence ID" value="TDS55333.1"/>
    <property type="molecule type" value="Genomic_DNA"/>
</dbReference>
<keyword evidence="2" id="KW-1185">Reference proteome</keyword>
<accession>A0A4R7ERC2</accession>
<proteinExistence type="predicted"/>
<organism evidence="1 2">
    <name type="scientific">Myroides indicus</name>
    <dbReference type="NCBI Taxonomy" id="1323422"/>
    <lineage>
        <taxon>Bacteria</taxon>
        <taxon>Pseudomonadati</taxon>
        <taxon>Bacteroidota</taxon>
        <taxon>Flavobacteriia</taxon>
        <taxon>Flavobacteriales</taxon>
        <taxon>Flavobacteriaceae</taxon>
        <taxon>Myroides</taxon>
    </lineage>
</organism>
<reference evidence="1 2" key="1">
    <citation type="submission" date="2019-03" db="EMBL/GenBank/DDBJ databases">
        <title>Genomic Encyclopedia of Archaeal and Bacterial Type Strains, Phase II (KMG-II): from individual species to whole genera.</title>
        <authorList>
            <person name="Goeker M."/>
        </authorList>
    </citation>
    <scope>NUCLEOTIDE SEQUENCE [LARGE SCALE GENOMIC DNA]</scope>
    <source>
        <strain evidence="1 2">DSM 28213</strain>
    </source>
</reference>
<protein>
    <submittedName>
        <fullName evidence="1">Uncharacterized protein</fullName>
    </submittedName>
</protein>
<dbReference type="Proteomes" id="UP000295215">
    <property type="component" value="Unassembled WGS sequence"/>
</dbReference>
<sequence>MCLTYLKFLYQSTNQHGVHSPFVFSLLTKGIYSKDKKWKQCSKKESFIPRIIDYFKPQSVWLCRETEQKLPPFIKVEKNDSEVLSKVDLIWIGTPCDNRMYQLHNLIDAMHNDSILLVDKSEQTKELKKIWQNIVKDDGFVVTIDFYYYGLAFIRREQVKQHFILRM</sequence>
<comment type="caution">
    <text evidence="1">The sequence shown here is derived from an EMBL/GenBank/DDBJ whole genome shotgun (WGS) entry which is preliminary data.</text>
</comment>